<name>A0AA91PVV1_CLALS</name>
<dbReference type="Pfam" id="PF10483">
    <property type="entry name" value="Elong_Iki1"/>
    <property type="match status" value="1"/>
</dbReference>
<evidence type="ECO:0000256" key="4">
    <source>
        <dbReference type="ARBA" id="ARBA00009567"/>
    </source>
</evidence>
<evidence type="ECO:0000256" key="8">
    <source>
        <dbReference type="ARBA" id="ARBA00023242"/>
    </source>
</evidence>
<dbReference type="AlphaFoldDB" id="A0AA91PVV1"/>
<evidence type="ECO:0000256" key="1">
    <source>
        <dbReference type="ARBA" id="ARBA00004123"/>
    </source>
</evidence>
<sequence length="284" mass="31582">MSSVVLLSRHLALKEQASFSLVLDSLAQSAHFLLSEFAFRSSGPVIYLSFETTSKPQYATEFFDCSDASLASAVKFVSNSLKDQKTRALVVVDSLNYIDASDMASFVSSIVSPQASVVACFHKNAPQPQSPGFPGALPLLSYIAQAIFEVAPAKIQDEEDLSSAIQRLEFPIVESLNLPVFKLTLTNRRKSGKALVYQYIVDTNTHEYTVFKPSTEETVEDESLLKDLTTFNLTTSTKQKLAREQVELPFMEAQTELGKYGGAIVYEFEKDDDYDEEDPYEDPF</sequence>
<comment type="subcellular location">
    <subcellularLocation>
        <location evidence="2">Cytoplasm</location>
    </subcellularLocation>
    <subcellularLocation>
        <location evidence="1">Nucleus</location>
    </subcellularLocation>
</comment>
<organism evidence="9 10">
    <name type="scientific">Clavispora lusitaniae</name>
    <name type="common">Candida lusitaniae</name>
    <dbReference type="NCBI Taxonomy" id="36911"/>
    <lineage>
        <taxon>Eukaryota</taxon>
        <taxon>Fungi</taxon>
        <taxon>Dikarya</taxon>
        <taxon>Ascomycota</taxon>
        <taxon>Saccharomycotina</taxon>
        <taxon>Pichiomycetes</taxon>
        <taxon>Metschnikowiaceae</taxon>
        <taxon>Clavispora</taxon>
    </lineage>
</organism>
<dbReference type="Proteomes" id="UP000195602">
    <property type="component" value="Unassembled WGS sequence"/>
</dbReference>
<evidence type="ECO:0000313" key="9">
    <source>
        <dbReference type="EMBL" id="OVF06195.1"/>
    </source>
</evidence>
<protein>
    <recommendedName>
        <fullName evidence="5">Elongator complex protein 5</fullName>
    </recommendedName>
</protein>
<dbReference type="GO" id="GO:0005634">
    <property type="term" value="C:nucleus"/>
    <property type="evidence" value="ECO:0007669"/>
    <property type="project" value="UniProtKB-SubCell"/>
</dbReference>
<dbReference type="GO" id="GO:0005829">
    <property type="term" value="C:cytosol"/>
    <property type="evidence" value="ECO:0007669"/>
    <property type="project" value="TreeGrafter"/>
</dbReference>
<dbReference type="PANTHER" id="PTHR15641:SF1">
    <property type="entry name" value="ELONGATOR COMPLEX PROTEIN 5"/>
    <property type="match status" value="1"/>
</dbReference>
<dbReference type="GO" id="GO:0002098">
    <property type="term" value="P:tRNA wobble uridine modification"/>
    <property type="evidence" value="ECO:0007669"/>
    <property type="project" value="InterPro"/>
</dbReference>
<keyword evidence="7" id="KW-0819">tRNA processing</keyword>
<evidence type="ECO:0000256" key="6">
    <source>
        <dbReference type="ARBA" id="ARBA00022490"/>
    </source>
</evidence>
<evidence type="ECO:0000313" key="10">
    <source>
        <dbReference type="Proteomes" id="UP000195602"/>
    </source>
</evidence>
<evidence type="ECO:0000256" key="7">
    <source>
        <dbReference type="ARBA" id="ARBA00022694"/>
    </source>
</evidence>
<evidence type="ECO:0000256" key="5">
    <source>
        <dbReference type="ARBA" id="ARBA00020264"/>
    </source>
</evidence>
<comment type="pathway">
    <text evidence="3">tRNA modification; 5-methoxycarbonylmethyl-2-thiouridine-tRNA biosynthesis.</text>
</comment>
<reference evidence="9 10" key="1">
    <citation type="submission" date="2017-04" db="EMBL/GenBank/DDBJ databases">
        <title>Draft genome of the yeast Clavispora lusitaniae type strain CBS 6936.</title>
        <authorList>
            <person name="Durrens P."/>
            <person name="Klopp C."/>
            <person name="Biteau N."/>
            <person name="Fitton-Ouhabi V."/>
            <person name="Dementhon K."/>
            <person name="Accoceberry I."/>
            <person name="Sherman D.J."/>
            <person name="Noel T."/>
        </authorList>
    </citation>
    <scope>NUCLEOTIDE SEQUENCE [LARGE SCALE GENOMIC DNA]</scope>
    <source>
        <strain evidence="9 10">CBS 6936</strain>
    </source>
</reference>
<evidence type="ECO:0000256" key="3">
    <source>
        <dbReference type="ARBA" id="ARBA00005043"/>
    </source>
</evidence>
<gene>
    <name evidence="9" type="ORF">A9F13_21g00132</name>
</gene>
<dbReference type="PANTHER" id="PTHR15641">
    <property type="entry name" value="ELONGATOR COMPLEX PROTEIN 5"/>
    <property type="match status" value="1"/>
</dbReference>
<keyword evidence="6" id="KW-0963">Cytoplasm</keyword>
<dbReference type="EMBL" id="LYUB02000021">
    <property type="protein sequence ID" value="OVF06195.1"/>
    <property type="molecule type" value="Genomic_DNA"/>
</dbReference>
<evidence type="ECO:0000256" key="2">
    <source>
        <dbReference type="ARBA" id="ARBA00004496"/>
    </source>
</evidence>
<dbReference type="Gene3D" id="3.40.50.300">
    <property type="entry name" value="P-loop containing nucleotide triphosphate hydrolases"/>
    <property type="match status" value="1"/>
</dbReference>
<accession>A0AA91PVV1</accession>
<keyword evidence="8" id="KW-0539">Nucleus</keyword>
<dbReference type="InterPro" id="IPR019519">
    <property type="entry name" value="Elp5"/>
</dbReference>
<dbReference type="KEGG" id="clus:A9F13_21g00132"/>
<proteinExistence type="inferred from homology"/>
<dbReference type="GO" id="GO:0033588">
    <property type="term" value="C:elongator holoenzyme complex"/>
    <property type="evidence" value="ECO:0007669"/>
    <property type="project" value="InterPro"/>
</dbReference>
<comment type="similarity">
    <text evidence="4">Belongs to the ELP5 family.</text>
</comment>
<dbReference type="CDD" id="cd19496">
    <property type="entry name" value="Elp5"/>
    <property type="match status" value="1"/>
</dbReference>
<comment type="caution">
    <text evidence="9">The sequence shown here is derived from an EMBL/GenBank/DDBJ whole genome shotgun (WGS) entry which is preliminary data.</text>
</comment>
<dbReference type="InterPro" id="IPR027417">
    <property type="entry name" value="P-loop_NTPase"/>
</dbReference>
<dbReference type="GO" id="GO:0000049">
    <property type="term" value="F:tRNA binding"/>
    <property type="evidence" value="ECO:0007669"/>
    <property type="project" value="TreeGrafter"/>
</dbReference>